<dbReference type="GO" id="GO:0004674">
    <property type="term" value="F:protein serine/threonine kinase activity"/>
    <property type="evidence" value="ECO:0007669"/>
    <property type="project" value="TreeGrafter"/>
</dbReference>
<evidence type="ECO:0000256" key="1">
    <source>
        <dbReference type="ARBA" id="ARBA00005843"/>
    </source>
</evidence>
<dbReference type="InterPro" id="IPR001245">
    <property type="entry name" value="Ser-Thr/Tyr_kinase_cat_dom"/>
</dbReference>
<dbReference type="InterPro" id="IPR000719">
    <property type="entry name" value="Prot_kinase_dom"/>
</dbReference>
<dbReference type="PROSITE" id="PS50011">
    <property type="entry name" value="PROTEIN_KINASE_DOM"/>
    <property type="match status" value="1"/>
</dbReference>
<dbReference type="PROSITE" id="PS50088">
    <property type="entry name" value="ANK_REPEAT"/>
    <property type="match status" value="1"/>
</dbReference>
<dbReference type="PROSITE" id="PS50297">
    <property type="entry name" value="ANK_REP_REGION"/>
    <property type="match status" value="1"/>
</dbReference>
<dbReference type="OrthoDB" id="4062651at2759"/>
<dbReference type="Gene3D" id="1.25.40.20">
    <property type="entry name" value="Ankyrin repeat-containing domain"/>
    <property type="match status" value="1"/>
</dbReference>
<dbReference type="AlphaFoldDB" id="A0A9W6WM03"/>
<feature type="repeat" description="ANK" evidence="2">
    <location>
        <begin position="31"/>
        <end position="63"/>
    </location>
</feature>
<dbReference type="SUPFAM" id="SSF48403">
    <property type="entry name" value="Ankyrin repeat"/>
    <property type="match status" value="1"/>
</dbReference>
<dbReference type="PANTHER" id="PTHR44329">
    <property type="entry name" value="SERINE/THREONINE-PROTEIN KINASE TNNI3K-RELATED"/>
    <property type="match status" value="1"/>
</dbReference>
<protein>
    <submittedName>
        <fullName evidence="5">Unnamed protein product</fullName>
    </submittedName>
</protein>
<dbReference type="Pfam" id="PF07714">
    <property type="entry name" value="PK_Tyr_Ser-Thr"/>
    <property type="match status" value="1"/>
</dbReference>
<feature type="domain" description="Protein kinase" evidence="4">
    <location>
        <begin position="291"/>
        <end position="543"/>
    </location>
</feature>
<dbReference type="Proteomes" id="UP001165083">
    <property type="component" value="Unassembled WGS sequence"/>
</dbReference>
<evidence type="ECO:0000256" key="3">
    <source>
        <dbReference type="SAM" id="Coils"/>
    </source>
</evidence>
<keyword evidence="2" id="KW-0040">ANK repeat</keyword>
<comment type="similarity">
    <text evidence="1">Belongs to the protein kinase superfamily. TKL Ser/Thr protein kinase family.</text>
</comment>
<evidence type="ECO:0000313" key="6">
    <source>
        <dbReference type="Proteomes" id="UP001165083"/>
    </source>
</evidence>
<keyword evidence="6" id="KW-1185">Reference proteome</keyword>
<accession>A0A9W6WM03</accession>
<dbReference type="PANTHER" id="PTHR44329:SF214">
    <property type="entry name" value="PROTEIN KINASE DOMAIN-CONTAINING PROTEIN"/>
    <property type="match status" value="1"/>
</dbReference>
<dbReference type="EMBL" id="BSXW01000324">
    <property type="protein sequence ID" value="GMF18686.1"/>
    <property type="molecule type" value="Genomic_DNA"/>
</dbReference>
<dbReference type="PIRSF" id="PIRSF000654">
    <property type="entry name" value="Integrin-linked_kinase"/>
    <property type="match status" value="1"/>
</dbReference>
<reference evidence="5" key="1">
    <citation type="submission" date="2023-04" db="EMBL/GenBank/DDBJ databases">
        <title>Phytophthora lilii NBRC 32176.</title>
        <authorList>
            <person name="Ichikawa N."/>
            <person name="Sato H."/>
            <person name="Tonouchi N."/>
        </authorList>
    </citation>
    <scope>NUCLEOTIDE SEQUENCE</scope>
    <source>
        <strain evidence="5">NBRC 32176</strain>
    </source>
</reference>
<evidence type="ECO:0000313" key="5">
    <source>
        <dbReference type="EMBL" id="GMF18686.1"/>
    </source>
</evidence>
<dbReference type="FunFam" id="1.10.510.10:FF:001925">
    <property type="entry name" value="Uncharacterized protein"/>
    <property type="match status" value="1"/>
</dbReference>
<gene>
    <name evidence="5" type="ORF">Plil01_000702800</name>
</gene>
<dbReference type="SUPFAM" id="SSF56112">
    <property type="entry name" value="Protein kinase-like (PK-like)"/>
    <property type="match status" value="1"/>
</dbReference>
<dbReference type="GO" id="GO:0005524">
    <property type="term" value="F:ATP binding"/>
    <property type="evidence" value="ECO:0007669"/>
    <property type="project" value="InterPro"/>
</dbReference>
<organism evidence="5 6">
    <name type="scientific">Phytophthora lilii</name>
    <dbReference type="NCBI Taxonomy" id="2077276"/>
    <lineage>
        <taxon>Eukaryota</taxon>
        <taxon>Sar</taxon>
        <taxon>Stramenopiles</taxon>
        <taxon>Oomycota</taxon>
        <taxon>Peronosporomycetes</taxon>
        <taxon>Peronosporales</taxon>
        <taxon>Peronosporaceae</taxon>
        <taxon>Phytophthora</taxon>
    </lineage>
</organism>
<evidence type="ECO:0000259" key="4">
    <source>
        <dbReference type="PROSITE" id="PS50011"/>
    </source>
</evidence>
<comment type="caution">
    <text evidence="5">The sequence shown here is derived from an EMBL/GenBank/DDBJ whole genome shotgun (WGS) entry which is preliminary data.</text>
</comment>
<sequence>MALVKMLQDGDLDAINREIESGVDVNEPDETGCTPLMWAVKNGRTDVMEILVDKNATLDLTNRSMKSVLDLAEGNEEVLAIIQEHQRKLLESMFKALPELCSNMAEMKQMSKHLLERLEEAKTELGDVENNTSEIPSKELLDVVSTFHSLVMQHSNKMTLERLASTRTVVAHLRQLHTDIDTLMDQTATQPHSPLQQRAWQQQWELDEAGVYDNLMTTLERDANAIPRELGSTSRQQDALKLLKYEAEEHKGQYSTKMVKTLETAQSKLISLSSIKVPEVPTWFLPEYEVQRQSMPFAFGAFGNVYRGTWLESQVVIKCVDPKSEEDKRTFRREARIWQKARHRHVVNFFGACDQGTSWFFVCEEAANGNLKNYLYRQKKAGRSLAWRKLYEAALGLHFLHQRNIIHSDLKCNQILVSAEGVAMLTDFGLSFMSADSRPRVPPGGAVRWKAPECLKNADQVPTKESDVYSFGMCVVEAVTGDFPWEACPDAAIVFQVKRGLSLPRPKAFTNDEQWQFVQALSASDPSKRLKMPDAIGRLKKFADEELRQERESQDGNQIDS</sequence>
<evidence type="ECO:0000256" key="2">
    <source>
        <dbReference type="PROSITE-ProRule" id="PRU00023"/>
    </source>
</evidence>
<dbReference type="InterPro" id="IPR051681">
    <property type="entry name" value="Ser/Thr_Kinases-Pseudokinases"/>
</dbReference>
<name>A0A9W6WM03_9STRA</name>
<proteinExistence type="inferred from homology"/>
<dbReference type="InterPro" id="IPR011009">
    <property type="entry name" value="Kinase-like_dom_sf"/>
</dbReference>
<dbReference type="SMART" id="SM00248">
    <property type="entry name" value="ANK"/>
    <property type="match status" value="1"/>
</dbReference>
<dbReference type="InterPro" id="IPR002110">
    <property type="entry name" value="Ankyrin_rpt"/>
</dbReference>
<feature type="coiled-coil region" evidence="3">
    <location>
        <begin position="104"/>
        <end position="131"/>
    </location>
</feature>
<dbReference type="Pfam" id="PF12796">
    <property type="entry name" value="Ank_2"/>
    <property type="match status" value="1"/>
</dbReference>
<dbReference type="InterPro" id="IPR036770">
    <property type="entry name" value="Ankyrin_rpt-contain_sf"/>
</dbReference>
<keyword evidence="3" id="KW-0175">Coiled coil</keyword>
<dbReference type="Gene3D" id="1.10.510.10">
    <property type="entry name" value="Transferase(Phosphotransferase) domain 1"/>
    <property type="match status" value="1"/>
</dbReference>